<reference evidence="1 2" key="1">
    <citation type="submission" date="2019-11" db="EMBL/GenBank/DDBJ databases">
        <title>FDA dAtabase for Regulatory Grade micrObial Sequences (FDA-ARGOS): Supporting development and validation of Infectious Disease Dx tests.</title>
        <authorList>
            <person name="Turner S."/>
            <person name="Byrd R."/>
            <person name="Tallon L."/>
            <person name="Sadzewicz L."/>
            <person name="Vavikolanu K."/>
            <person name="Mehta A."/>
            <person name="Aluvathingal J."/>
            <person name="Nadendla S."/>
            <person name="Myers T."/>
            <person name="Yan Y."/>
            <person name="Sichtig H."/>
        </authorList>
    </citation>
    <scope>NUCLEOTIDE SEQUENCE [LARGE SCALE GENOMIC DNA]</scope>
    <source>
        <strain evidence="1 2">FDAARGOS_741</strain>
    </source>
</reference>
<proteinExistence type="predicted"/>
<keyword evidence="2" id="KW-1185">Reference proteome</keyword>
<dbReference type="AlphaFoldDB" id="A0AAP9HD76"/>
<dbReference type="Proteomes" id="UP000425411">
    <property type="component" value="Chromosome"/>
</dbReference>
<evidence type="ECO:0000313" key="1">
    <source>
        <dbReference type="EMBL" id="QGS08851.1"/>
    </source>
</evidence>
<evidence type="ECO:0000313" key="2">
    <source>
        <dbReference type="Proteomes" id="UP000425411"/>
    </source>
</evidence>
<dbReference type="EMBL" id="CP046314">
    <property type="protein sequence ID" value="QGS08851.1"/>
    <property type="molecule type" value="Genomic_DNA"/>
</dbReference>
<organism evidence="1 2">
    <name type="scientific">Gemella morbillorum</name>
    <dbReference type="NCBI Taxonomy" id="29391"/>
    <lineage>
        <taxon>Bacteria</taxon>
        <taxon>Bacillati</taxon>
        <taxon>Bacillota</taxon>
        <taxon>Bacilli</taxon>
        <taxon>Bacillales</taxon>
        <taxon>Gemellaceae</taxon>
        <taxon>Gemella</taxon>
    </lineage>
</organism>
<protein>
    <submittedName>
        <fullName evidence="1">Uncharacterized protein</fullName>
    </submittedName>
</protein>
<sequence length="207" mass="23972">MNLLENIRVNKELNELLMRECDIYFYKEEQEIEFSSNNEVYSLGCMAFAQDGTGSEYVFLEDGSIGFISSEGEVGRVAESLEDLLTFLINVGCISDFSCKYIYKKEQLLEVYCNGYLSRVRTSYKDKNEDWDKIRGDIANKLGLSFEPDKLSRLAMAFYKSASREPIFSCKYADNEDEYICDSVLSDMVGIWELQLLDMSKEEFEHF</sequence>
<dbReference type="RefSeq" id="WP_004633167.1">
    <property type="nucleotide sequence ID" value="NZ_CP046314.1"/>
</dbReference>
<gene>
    <name evidence="1" type="ORF">FOC49_02620</name>
</gene>
<accession>A0AAP9HD76</accession>
<name>A0AAP9HD76_9BACL</name>